<proteinExistence type="predicted"/>
<keyword evidence="2" id="KW-0378">Hydrolase</keyword>
<dbReference type="InterPro" id="IPR023631">
    <property type="entry name" value="Amidase_dom"/>
</dbReference>
<dbReference type="PANTHER" id="PTHR11895:SF151">
    <property type="entry name" value="GLUTAMYL-TRNA(GLN) AMIDOTRANSFERASE SUBUNIT A"/>
    <property type="match status" value="1"/>
</dbReference>
<dbReference type="SUPFAM" id="SSF75304">
    <property type="entry name" value="Amidase signature (AS) enzymes"/>
    <property type="match status" value="1"/>
</dbReference>
<sequence length="480" mass="50749">MSLTELSASELLAGLEKSQFSAREIADELLKQSQEMAHLGGLAHLNSELFYQQADQSDARRARGEALALDGVPLVMKDNLNTTDMPTTSSTGALQGRVPLQDADVVTQLRKAGAVLPAKAVMHELAFGITTNNAATGPSRNPYDPNRIPGGSSGGTATVVAARQFPAGLGTDTGASVRLPAALCGLYGFRPTVGRYSGQGIVPLSPTRDTAGPMTRSLADISLLDSLLCQKAPSIIATPSLKELRLGVPRDSFWKEMDAGVADVTLAFLDDLQKAGVTLVDVDLSPVLKINARVGMPIVLYETLQNLPLYLAENKYGIGLDELIAGIHSPDVKEIFDAITGDYTISQEAYEEALNVDRPLMQQAYADLLRQSNVSGLIFPTSPLTACPIGDDETTMMNGKAVPTFNTYISRTDVGSNLGAPGISLPIGLSGGLPVGMLIEAGIGADDQLLALCRAIDPLLPATPAPDLSKHPRQRHSDKK</sequence>
<gene>
    <name evidence="2" type="primary">iaaH</name>
    <name evidence="2" type="ORF">DF183_19410</name>
</gene>
<comment type="caution">
    <text evidence="2">The sequence shown here is derived from an EMBL/GenBank/DDBJ whole genome shotgun (WGS) entry which is preliminary data.</text>
</comment>
<protein>
    <submittedName>
        <fullName evidence="2">Indoleacetamide hydrolase</fullName>
    </submittedName>
</protein>
<evidence type="ECO:0000313" key="2">
    <source>
        <dbReference type="EMBL" id="PWE12498.1"/>
    </source>
</evidence>
<evidence type="ECO:0000313" key="3">
    <source>
        <dbReference type="Proteomes" id="UP000245216"/>
    </source>
</evidence>
<dbReference type="GO" id="GO:0016787">
    <property type="term" value="F:hydrolase activity"/>
    <property type="evidence" value="ECO:0007669"/>
    <property type="project" value="UniProtKB-KW"/>
</dbReference>
<accession>A0A2U2BEQ1</accession>
<dbReference type="AlphaFoldDB" id="A0A2U2BEQ1"/>
<dbReference type="Proteomes" id="UP000245216">
    <property type="component" value="Unassembled WGS sequence"/>
</dbReference>
<dbReference type="PROSITE" id="PS00571">
    <property type="entry name" value="AMIDASES"/>
    <property type="match status" value="1"/>
</dbReference>
<name>A0A2U2BEQ1_ALCFA</name>
<reference evidence="2 3" key="1">
    <citation type="submission" date="2018-05" db="EMBL/GenBank/DDBJ databases">
        <title>Genome Sequence of an Efficient Indole-Degrading Bacterium, Alcaligenes sp.YBY.</title>
        <authorList>
            <person name="Yang B."/>
        </authorList>
    </citation>
    <scope>NUCLEOTIDE SEQUENCE [LARGE SCALE GENOMIC DNA]</scope>
    <source>
        <strain evidence="2 3">YBY</strain>
    </source>
</reference>
<reference evidence="2 3" key="2">
    <citation type="submission" date="2018-05" db="EMBL/GenBank/DDBJ databases">
        <authorList>
            <person name="Lanie J.A."/>
            <person name="Ng W.-L."/>
            <person name="Kazmierczak K.M."/>
            <person name="Andrzejewski T.M."/>
            <person name="Davidsen T.M."/>
            <person name="Wayne K.J."/>
            <person name="Tettelin H."/>
            <person name="Glass J.I."/>
            <person name="Rusch D."/>
            <person name="Podicherti R."/>
            <person name="Tsui H.-C.T."/>
            <person name="Winkler M.E."/>
        </authorList>
    </citation>
    <scope>NUCLEOTIDE SEQUENCE [LARGE SCALE GENOMIC DNA]</scope>
    <source>
        <strain evidence="2 3">YBY</strain>
    </source>
</reference>
<feature type="domain" description="Amidase" evidence="1">
    <location>
        <begin position="28"/>
        <end position="450"/>
    </location>
</feature>
<dbReference type="RefSeq" id="WP_109089941.1">
    <property type="nucleotide sequence ID" value="NZ_QEXO01000006.1"/>
</dbReference>
<dbReference type="STRING" id="511.UZ73_14930"/>
<dbReference type="NCBIfam" id="NF005688">
    <property type="entry name" value="PRK07488.1"/>
    <property type="match status" value="1"/>
</dbReference>
<dbReference type="PANTHER" id="PTHR11895">
    <property type="entry name" value="TRANSAMIDASE"/>
    <property type="match status" value="1"/>
</dbReference>
<evidence type="ECO:0000259" key="1">
    <source>
        <dbReference type="Pfam" id="PF01425"/>
    </source>
</evidence>
<dbReference type="InterPro" id="IPR020556">
    <property type="entry name" value="Amidase_CS"/>
</dbReference>
<organism evidence="2 3">
    <name type="scientific">Alcaligenes faecalis</name>
    <dbReference type="NCBI Taxonomy" id="511"/>
    <lineage>
        <taxon>Bacteria</taxon>
        <taxon>Pseudomonadati</taxon>
        <taxon>Pseudomonadota</taxon>
        <taxon>Betaproteobacteria</taxon>
        <taxon>Burkholderiales</taxon>
        <taxon>Alcaligenaceae</taxon>
        <taxon>Alcaligenes</taxon>
    </lineage>
</organism>
<dbReference type="Gene3D" id="3.90.1300.10">
    <property type="entry name" value="Amidase signature (AS) domain"/>
    <property type="match status" value="1"/>
</dbReference>
<dbReference type="InterPro" id="IPR036928">
    <property type="entry name" value="AS_sf"/>
</dbReference>
<dbReference type="InterPro" id="IPR000120">
    <property type="entry name" value="Amidase"/>
</dbReference>
<dbReference type="EMBL" id="QEXO01000006">
    <property type="protein sequence ID" value="PWE12498.1"/>
    <property type="molecule type" value="Genomic_DNA"/>
</dbReference>
<dbReference type="Pfam" id="PF01425">
    <property type="entry name" value="Amidase"/>
    <property type="match status" value="1"/>
</dbReference>